<name>A0ACB8TD99_9AGAM</name>
<accession>A0ACB8TD99</accession>
<dbReference type="Proteomes" id="UP000814140">
    <property type="component" value="Unassembled WGS sequence"/>
</dbReference>
<evidence type="ECO:0000313" key="1">
    <source>
        <dbReference type="EMBL" id="KAI0066276.1"/>
    </source>
</evidence>
<protein>
    <submittedName>
        <fullName evidence="1">Uncharacterized protein</fullName>
    </submittedName>
</protein>
<proteinExistence type="predicted"/>
<reference evidence="1" key="2">
    <citation type="journal article" date="2022" name="New Phytol.">
        <title>Evolutionary transition to the ectomycorrhizal habit in the genomes of a hyperdiverse lineage of mushroom-forming fungi.</title>
        <authorList>
            <person name="Looney B."/>
            <person name="Miyauchi S."/>
            <person name="Morin E."/>
            <person name="Drula E."/>
            <person name="Courty P.E."/>
            <person name="Kohler A."/>
            <person name="Kuo A."/>
            <person name="LaButti K."/>
            <person name="Pangilinan J."/>
            <person name="Lipzen A."/>
            <person name="Riley R."/>
            <person name="Andreopoulos W."/>
            <person name="He G."/>
            <person name="Johnson J."/>
            <person name="Nolan M."/>
            <person name="Tritt A."/>
            <person name="Barry K.W."/>
            <person name="Grigoriev I.V."/>
            <person name="Nagy L.G."/>
            <person name="Hibbett D."/>
            <person name="Henrissat B."/>
            <person name="Matheny P.B."/>
            <person name="Labbe J."/>
            <person name="Martin F.M."/>
        </authorList>
    </citation>
    <scope>NUCLEOTIDE SEQUENCE</scope>
    <source>
        <strain evidence="1">HHB10654</strain>
    </source>
</reference>
<organism evidence="1 2">
    <name type="scientific">Artomyces pyxidatus</name>
    <dbReference type="NCBI Taxonomy" id="48021"/>
    <lineage>
        <taxon>Eukaryota</taxon>
        <taxon>Fungi</taxon>
        <taxon>Dikarya</taxon>
        <taxon>Basidiomycota</taxon>
        <taxon>Agaricomycotina</taxon>
        <taxon>Agaricomycetes</taxon>
        <taxon>Russulales</taxon>
        <taxon>Auriscalpiaceae</taxon>
        <taxon>Artomyces</taxon>
    </lineage>
</organism>
<keyword evidence="2" id="KW-1185">Reference proteome</keyword>
<gene>
    <name evidence="1" type="ORF">BV25DRAFT_1821211</name>
</gene>
<sequence length="612" mass="66999">MPSSEEMSSAREYWSAAFYPRLSLLDDTQSNQMAREEFDAITVFFDSLKARVNAFAPITRLPDDMLIRIFGILRDMWRPEGRSLGWILATHTSRRWRNVALAHHSLWAEINNDVSSKWATEMLSRAKAAPLAFQLRCKKPRTLASSPFVERVSQTKRLSVAGAAFNVSLDLMNLIHPAPILEEFTVQVNGIAALPSPLFAGCVPRLRVLNLSNCSFLWAELPATSALTCLRVSSDHALGRAASDLAQQTGPQSGLPGFAPEGYDQLLQLLENNRHTLHTLVLTYCLPLRTADVAHYSAIELPRLALLELGGSLAQCEDFLHRVTIPPSAALVLSVSPNADSPVSADIEGVLRQVALHSHAGPPMRRLEIRAERQHVTSSSLSLNTIGIFGYRDSDVVPATAVRLVWIPEESEDPVPALLVVRDALHLSNVEELSVSLVSGFPWSARHWQLFFGGFKGVTSLSITGPAMASLREANEEPGAFLGTVDPRLLTSPGGAFFPKLVSLAISSPNISSDVEGGSFLTWLRSQRASGLESLKINNCRFSFKHARAIREIIPDAVVEPVGDDDVDLSVPPRPAAAFFVPSHLSLDPDMVHRVGILPIQPIVPWPGHFHP</sequence>
<evidence type="ECO:0000313" key="2">
    <source>
        <dbReference type="Proteomes" id="UP000814140"/>
    </source>
</evidence>
<comment type="caution">
    <text evidence="1">The sequence shown here is derived from an EMBL/GenBank/DDBJ whole genome shotgun (WGS) entry which is preliminary data.</text>
</comment>
<dbReference type="EMBL" id="MU277193">
    <property type="protein sequence ID" value="KAI0066276.1"/>
    <property type="molecule type" value="Genomic_DNA"/>
</dbReference>
<reference evidence="1" key="1">
    <citation type="submission" date="2021-03" db="EMBL/GenBank/DDBJ databases">
        <authorList>
            <consortium name="DOE Joint Genome Institute"/>
            <person name="Ahrendt S."/>
            <person name="Looney B.P."/>
            <person name="Miyauchi S."/>
            <person name="Morin E."/>
            <person name="Drula E."/>
            <person name="Courty P.E."/>
            <person name="Chicoki N."/>
            <person name="Fauchery L."/>
            <person name="Kohler A."/>
            <person name="Kuo A."/>
            <person name="Labutti K."/>
            <person name="Pangilinan J."/>
            <person name="Lipzen A."/>
            <person name="Riley R."/>
            <person name="Andreopoulos W."/>
            <person name="He G."/>
            <person name="Johnson J."/>
            <person name="Barry K.W."/>
            <person name="Grigoriev I.V."/>
            <person name="Nagy L."/>
            <person name="Hibbett D."/>
            <person name="Henrissat B."/>
            <person name="Matheny P.B."/>
            <person name="Labbe J."/>
            <person name="Martin F."/>
        </authorList>
    </citation>
    <scope>NUCLEOTIDE SEQUENCE</scope>
    <source>
        <strain evidence="1">HHB10654</strain>
    </source>
</reference>